<protein>
    <submittedName>
        <fullName evidence="2">Uncharacterized protein</fullName>
    </submittedName>
</protein>
<feature type="transmembrane region" description="Helical" evidence="1">
    <location>
        <begin position="38"/>
        <end position="59"/>
    </location>
</feature>
<dbReference type="EMBL" id="AYXT01000009">
    <property type="protein sequence ID" value="ETF03473.1"/>
    <property type="molecule type" value="Genomic_DNA"/>
</dbReference>
<gene>
    <name evidence="2" type="ORF">W822_08310</name>
</gene>
<dbReference type="Proteomes" id="UP000018733">
    <property type="component" value="Unassembled WGS sequence"/>
</dbReference>
<evidence type="ECO:0000313" key="2">
    <source>
        <dbReference type="EMBL" id="ETF03473.1"/>
    </source>
</evidence>
<keyword evidence="1" id="KW-0812">Transmembrane</keyword>
<comment type="caution">
    <text evidence="2">The sequence shown here is derived from an EMBL/GenBank/DDBJ whole genome shotgun (WGS) entry which is preliminary data.</text>
</comment>
<accession>V8QVT8</accession>
<keyword evidence="1" id="KW-0472">Membrane</keyword>
<proteinExistence type="predicted"/>
<reference evidence="2 3" key="1">
    <citation type="journal article" date="2014" name="Genome Announc.">
        <title>Draft Genome Sequence of Advenella kashmirensis Strain W13003, a Polycyclic Aromatic Hydrocarbon-Degrading Bacterium.</title>
        <authorList>
            <person name="Wang X."/>
            <person name="Jin D."/>
            <person name="Zhou L."/>
            <person name="Wu L."/>
            <person name="An W."/>
            <person name="Zhao L."/>
        </authorList>
    </citation>
    <scope>NUCLEOTIDE SEQUENCE [LARGE SCALE GENOMIC DNA]</scope>
    <source>
        <strain evidence="2 3">W13003</strain>
    </source>
</reference>
<dbReference type="PATRIC" id="fig|1424334.3.peg.1664"/>
<dbReference type="STRING" id="1424334.W822_08310"/>
<evidence type="ECO:0000256" key="1">
    <source>
        <dbReference type="SAM" id="Phobius"/>
    </source>
</evidence>
<keyword evidence="3" id="KW-1185">Reference proteome</keyword>
<name>V8QVT8_9BURK</name>
<sequence>MASREQIAGFFDPPVYRILNNQRFYGFPMLRTYKGCAIFHPLFMILSFSATGGVLVRALPMPGIIKRSIKSCMYQRIMPHRQRQIRKALPGGIFFV</sequence>
<keyword evidence="1" id="KW-1133">Transmembrane helix</keyword>
<organism evidence="2 3">
    <name type="scientific">Advenella kashmirensis W13003</name>
    <dbReference type="NCBI Taxonomy" id="1424334"/>
    <lineage>
        <taxon>Bacteria</taxon>
        <taxon>Pseudomonadati</taxon>
        <taxon>Pseudomonadota</taxon>
        <taxon>Betaproteobacteria</taxon>
        <taxon>Burkholderiales</taxon>
        <taxon>Alcaligenaceae</taxon>
    </lineage>
</organism>
<dbReference type="HOGENOM" id="CLU_2353592_0_0_4"/>
<evidence type="ECO:0000313" key="3">
    <source>
        <dbReference type="Proteomes" id="UP000018733"/>
    </source>
</evidence>
<dbReference type="AlphaFoldDB" id="V8QVT8"/>